<gene>
    <name evidence="1" type="ORF">Sviol_62700</name>
</gene>
<comment type="caution">
    <text evidence="1">The sequence shown here is derived from an EMBL/GenBank/DDBJ whole genome shotgun (WGS) entry which is preliminary data.</text>
</comment>
<keyword evidence="2" id="KW-1185">Reference proteome</keyword>
<protein>
    <recommendedName>
        <fullName evidence="3">XRE family transcriptional regulator</fullName>
    </recommendedName>
</protein>
<sequence>MNLMAEQDRGALTSSPRTQLRDLVRERKDAAGLSYERLAARCVDPESGQQVIKSSWLHRLLTGLPVQPPDLVMLRGLAVGVDVPLRRVQDAAAAEFLGIDVVWSASGEARALVERADKLTPTQREQVMRLLDAFTDPQ</sequence>
<dbReference type="Proteomes" id="UP001050808">
    <property type="component" value="Unassembled WGS sequence"/>
</dbReference>
<organism evidence="1 2">
    <name type="scientific">Streptomyces violascens</name>
    <dbReference type="NCBI Taxonomy" id="67381"/>
    <lineage>
        <taxon>Bacteria</taxon>
        <taxon>Bacillati</taxon>
        <taxon>Actinomycetota</taxon>
        <taxon>Actinomycetes</taxon>
        <taxon>Kitasatosporales</taxon>
        <taxon>Streptomycetaceae</taxon>
        <taxon>Streptomyces</taxon>
    </lineage>
</organism>
<evidence type="ECO:0000313" key="1">
    <source>
        <dbReference type="EMBL" id="GHI41862.1"/>
    </source>
</evidence>
<accession>A0ABQ3QX56</accession>
<evidence type="ECO:0000313" key="2">
    <source>
        <dbReference type="Proteomes" id="UP001050808"/>
    </source>
</evidence>
<evidence type="ECO:0008006" key="3">
    <source>
        <dbReference type="Google" id="ProtNLM"/>
    </source>
</evidence>
<dbReference type="RefSeq" id="WP_189963338.1">
    <property type="nucleotide sequence ID" value="NZ_BMUA01000008.1"/>
</dbReference>
<name>A0ABQ3QX56_9ACTN</name>
<reference evidence="1" key="1">
    <citation type="submission" date="2024-05" db="EMBL/GenBank/DDBJ databases">
        <title>Whole genome shotgun sequence of Streptomyces violascens NBRC 12920.</title>
        <authorList>
            <person name="Komaki H."/>
            <person name="Tamura T."/>
        </authorList>
    </citation>
    <scope>NUCLEOTIDE SEQUENCE</scope>
    <source>
        <strain evidence="1">NBRC 12920</strain>
    </source>
</reference>
<proteinExistence type="predicted"/>
<dbReference type="EMBL" id="BNDY01000017">
    <property type="protein sequence ID" value="GHI41862.1"/>
    <property type="molecule type" value="Genomic_DNA"/>
</dbReference>